<proteinExistence type="predicted"/>
<accession>A0A1V9XRV8</accession>
<dbReference type="Proteomes" id="UP000192247">
    <property type="component" value="Unassembled WGS sequence"/>
</dbReference>
<dbReference type="OrthoDB" id="6516120at2759"/>
<evidence type="ECO:0000313" key="3">
    <source>
        <dbReference type="EMBL" id="OQR76191.1"/>
    </source>
</evidence>
<comment type="caution">
    <text evidence="3">The sequence shown here is derived from an EMBL/GenBank/DDBJ whole genome shotgun (WGS) entry which is preliminary data.</text>
</comment>
<feature type="compositionally biased region" description="Gly residues" evidence="1">
    <location>
        <begin position="41"/>
        <end position="51"/>
    </location>
</feature>
<evidence type="ECO:0000259" key="2">
    <source>
        <dbReference type="Pfam" id="PF24235"/>
    </source>
</evidence>
<feature type="non-terminal residue" evidence="3">
    <location>
        <position position="237"/>
    </location>
</feature>
<feature type="region of interest" description="Disordered" evidence="1">
    <location>
        <begin position="1"/>
        <end position="57"/>
    </location>
</feature>
<dbReference type="Pfam" id="PF24235">
    <property type="entry name" value="RHG29_45_N"/>
    <property type="match status" value="1"/>
</dbReference>
<keyword evidence="4" id="KW-1185">Reference proteome</keyword>
<dbReference type="STRING" id="418985.A0A1V9XRV8"/>
<evidence type="ECO:0000313" key="4">
    <source>
        <dbReference type="Proteomes" id="UP000192247"/>
    </source>
</evidence>
<reference evidence="3 4" key="1">
    <citation type="journal article" date="2017" name="Gigascience">
        <title>Draft genome of the honey bee ectoparasitic mite, Tropilaelaps mercedesae, is shaped by the parasitic life history.</title>
        <authorList>
            <person name="Dong X."/>
            <person name="Armstrong S.D."/>
            <person name="Xia D."/>
            <person name="Makepeace B.L."/>
            <person name="Darby A.C."/>
            <person name="Kadowaki T."/>
        </authorList>
    </citation>
    <scope>NUCLEOTIDE SEQUENCE [LARGE SCALE GENOMIC DNA]</scope>
    <source>
        <strain evidence="3">Wuxi-XJTLU</strain>
    </source>
</reference>
<dbReference type="InParanoid" id="A0A1V9XRV8"/>
<protein>
    <submittedName>
        <fullName evidence="3">Minor histocompatibility protein HA-1-like</fullName>
    </submittedName>
</protein>
<organism evidence="3 4">
    <name type="scientific">Tropilaelaps mercedesae</name>
    <dbReference type="NCBI Taxonomy" id="418985"/>
    <lineage>
        <taxon>Eukaryota</taxon>
        <taxon>Metazoa</taxon>
        <taxon>Ecdysozoa</taxon>
        <taxon>Arthropoda</taxon>
        <taxon>Chelicerata</taxon>
        <taxon>Arachnida</taxon>
        <taxon>Acari</taxon>
        <taxon>Parasitiformes</taxon>
        <taxon>Mesostigmata</taxon>
        <taxon>Gamasina</taxon>
        <taxon>Dermanyssoidea</taxon>
        <taxon>Laelapidae</taxon>
        <taxon>Tropilaelaps</taxon>
    </lineage>
</organism>
<name>A0A1V9XRV8_9ACAR</name>
<feature type="compositionally biased region" description="Polar residues" evidence="1">
    <location>
        <begin position="98"/>
        <end position="108"/>
    </location>
</feature>
<evidence type="ECO:0000256" key="1">
    <source>
        <dbReference type="SAM" id="MobiDB-lite"/>
    </source>
</evidence>
<dbReference type="AlphaFoldDB" id="A0A1V9XRV8"/>
<dbReference type="EMBL" id="MNPL01005177">
    <property type="protein sequence ID" value="OQR76191.1"/>
    <property type="molecule type" value="Genomic_DNA"/>
</dbReference>
<sequence length="237" mass="25568">MAFYSPPMHDVSRLKISTGSLPDERRPSYHSRNPSSSSLMGTGGAGSGGSGASASAIPMADPISRSVSMTSVNSCDLPEHRHSHHYHQCHGGGGLPGTASNRSPQKQLTQQSAAQLTGPAFGAAVVEREDLLALTHDVRNFKEALAKLRNVFFAEREQLNNTELLVSAHEKLGDVLRILRGILQKYPPIQSSELLLSASALIQNVKNYNYEESDPSVENNSQIIYDAIDQLALAFSS</sequence>
<feature type="domain" description="Rho GTPase-activating protein 29/45 N-terminal" evidence="2">
    <location>
        <begin position="132"/>
        <end position="237"/>
    </location>
</feature>
<dbReference type="InterPro" id="IPR057028">
    <property type="entry name" value="RHG29_45_N"/>
</dbReference>
<feature type="region of interest" description="Disordered" evidence="1">
    <location>
        <begin position="83"/>
        <end position="108"/>
    </location>
</feature>
<feature type="compositionally biased region" description="Low complexity" evidence="1">
    <location>
        <begin position="30"/>
        <end position="40"/>
    </location>
</feature>
<gene>
    <name evidence="3" type="ORF">BIW11_07940</name>
</gene>